<dbReference type="GeneID" id="2906039"/>
<dbReference type="KEGG" id="yli:2906039"/>
<dbReference type="EMDB" id="EMD-11969"/>
<keyword evidence="14" id="KW-0002">3D-structure</keyword>
<dbReference type="EMDB" id="EMD-10711"/>
<keyword evidence="8" id="KW-0472">Membrane</keyword>
<protein>
    <recommendedName>
        <fullName evidence="9">Complex 1 LYR protein domain-containing protein</fullName>
    </recommendedName>
</protein>
<evidence type="ECO:0000259" key="9">
    <source>
        <dbReference type="Pfam" id="PF05347"/>
    </source>
</evidence>
<dbReference type="VEuPathDB" id="FungiDB:YALI0_A01419g"/>
<keyword evidence="5" id="KW-0999">Mitochondrion inner membrane</keyword>
<dbReference type="Pfam" id="PF05347">
    <property type="entry name" value="Complex1_LYR"/>
    <property type="match status" value="1"/>
</dbReference>
<dbReference type="OrthoDB" id="14535at2759"/>
<reference evidence="11 13" key="2">
    <citation type="submission" date="2018-07" db="EMBL/GenBank/DDBJ databases">
        <title>Draft Genome Assemblies for Five Robust Yarrowia lipolytica Strains Exhibiting High Lipid Production and Pentose Sugar Utilization and Sugar Alcohol Secretion from Undetoxified Lignocellulosic Biomass Hydrolysates.</title>
        <authorList>
            <consortium name="DOE Joint Genome Institute"/>
            <person name="Walker C."/>
            <person name="Ryu S."/>
            <person name="Na H."/>
            <person name="Zane M."/>
            <person name="LaButti K."/>
            <person name="Lipzen A."/>
            <person name="Haridas S."/>
            <person name="Barry K."/>
            <person name="Grigoriev I.V."/>
            <person name="Quarterman J."/>
            <person name="Slininger P."/>
            <person name="Dien B."/>
            <person name="Trinh C.T."/>
        </authorList>
    </citation>
    <scope>NUCLEOTIDE SEQUENCE [LARGE SCALE GENOMIC DNA]</scope>
    <source>
        <strain evidence="11 13">YB392</strain>
    </source>
</reference>
<comment type="similarity">
    <text evidence="2">Belongs to the complex I LYR family.</text>
</comment>
<evidence type="ECO:0000313" key="13">
    <source>
        <dbReference type="Proteomes" id="UP000256601"/>
    </source>
</evidence>
<evidence type="ECO:0000256" key="6">
    <source>
        <dbReference type="ARBA" id="ARBA00022982"/>
    </source>
</evidence>
<dbReference type="EMDB" id="EMD-4384"/>
<dbReference type="PANTHER" id="PTHR12964:SF0">
    <property type="entry name" value="NADH DEHYDROGENASE [UBIQUINONE] 1 ALPHA SUBCOMPLEX SUBUNIT 6"/>
    <property type="match status" value="1"/>
</dbReference>
<accession>A0A1D8N3C8</accession>
<dbReference type="CDD" id="cd20266">
    <property type="entry name" value="Complex1_LYR_NDUFA6_LYRM6"/>
    <property type="match status" value="1"/>
</dbReference>
<keyword evidence="6" id="KW-0249">Electron transport</keyword>
<evidence type="ECO:0000256" key="2">
    <source>
        <dbReference type="ARBA" id="ARBA00009508"/>
    </source>
</evidence>
<reference evidence="14" key="3">
    <citation type="journal article" date="2021" name="J. Biol. Chem.">
        <title>A conserved arginine residue is critical for stabilizing the N2 FeS cluster in mitochondrial complex I.</title>
        <authorList>
            <person name="Hameedi M.A."/>
            <person name="Grba D.N."/>
            <person name="Richardson K.H."/>
            <person name="Jones A.J.Y."/>
            <person name="Song W."/>
            <person name="Roessler M.M."/>
            <person name="Wright J.J."/>
            <person name="Hirst J."/>
        </authorList>
    </citation>
    <scope>STRUCTURE BY ELECTRON MICROSCOPY (3.70 ANGSTROMS)</scope>
</reference>
<dbReference type="InterPro" id="IPR016488">
    <property type="entry name" value="NADH_Ub_cplx-1_asu_su-6"/>
</dbReference>
<keyword evidence="7" id="KW-0496">Mitochondrion</keyword>
<gene>
    <name evidence="11" type="ORF">B0I71DRAFT_136559</name>
    <name evidence="10" type="ORF">YALI1_A01824g</name>
</gene>
<dbReference type="EMBL" id="KZ859117">
    <property type="protein sequence ID" value="RDW23065.1"/>
    <property type="molecule type" value="Genomic_DNA"/>
</dbReference>
<evidence type="ECO:0000313" key="10">
    <source>
        <dbReference type="EMBL" id="AOW00136.1"/>
    </source>
</evidence>
<reference evidence="10 12" key="1">
    <citation type="journal article" date="2016" name="PLoS ONE">
        <title>Sequence Assembly of Yarrowia lipolytica Strain W29/CLIB89 Shows Transposable Element Diversity.</title>
        <authorList>
            <person name="Magnan C."/>
            <person name="Yu J."/>
            <person name="Chang I."/>
            <person name="Jahn E."/>
            <person name="Kanomata Y."/>
            <person name="Wu J."/>
            <person name="Zeller M."/>
            <person name="Oakes M."/>
            <person name="Baldi P."/>
            <person name="Sandmeyer S."/>
        </authorList>
    </citation>
    <scope>NUCLEOTIDE SEQUENCE [LARGE SCALE GENOMIC DNA]</scope>
    <source>
        <strain evidence="10">CLIB89</strain>
        <strain evidence="12">CLIB89(W29)</strain>
    </source>
</reference>
<dbReference type="SMR" id="A0A1D8N3C8"/>
<dbReference type="OMA" id="FWKQTTH"/>
<organism evidence="10 12">
    <name type="scientific">Yarrowia lipolytica</name>
    <name type="common">Candida lipolytica</name>
    <dbReference type="NCBI Taxonomy" id="4952"/>
    <lineage>
        <taxon>Eukaryota</taxon>
        <taxon>Fungi</taxon>
        <taxon>Dikarya</taxon>
        <taxon>Ascomycota</taxon>
        <taxon>Saccharomycotina</taxon>
        <taxon>Dipodascomycetes</taxon>
        <taxon>Dipodascales</taxon>
        <taxon>Dipodascales incertae sedis</taxon>
        <taxon>Yarrowia</taxon>
    </lineage>
</organism>
<keyword evidence="3" id="KW-0813">Transport</keyword>
<dbReference type="GO" id="GO:0005743">
    <property type="term" value="C:mitochondrial inner membrane"/>
    <property type="evidence" value="ECO:0007669"/>
    <property type="project" value="UniProtKB-SubCell"/>
</dbReference>
<dbReference type="Proteomes" id="UP000182444">
    <property type="component" value="Chromosome 1A"/>
</dbReference>
<comment type="subcellular location">
    <subcellularLocation>
        <location evidence="1">Mitochondrion inner membrane</location>
        <topology evidence="1">Peripheral membrane protein</topology>
        <orientation evidence="1">Matrix side</orientation>
    </subcellularLocation>
</comment>
<dbReference type="InterPro" id="IPR045299">
    <property type="entry name" value="Complex1_LYR_NDUFA6_LYRM6"/>
</dbReference>
<evidence type="ECO:0000313" key="11">
    <source>
        <dbReference type="EMBL" id="RDW23065.1"/>
    </source>
</evidence>
<name>A0A1D8N3C8_YARLL</name>
<dbReference type="PANTHER" id="PTHR12964">
    <property type="entry name" value="NADH-UBIQUINONE OXIDOREDUCTASE B14 SUBUNIT"/>
    <property type="match status" value="1"/>
</dbReference>
<evidence type="ECO:0000256" key="1">
    <source>
        <dbReference type="ARBA" id="ARBA00004443"/>
    </source>
</evidence>
<dbReference type="EMBL" id="CP017553">
    <property type="protein sequence ID" value="AOW00136.1"/>
    <property type="molecule type" value="Genomic_DNA"/>
</dbReference>
<dbReference type="InterPro" id="IPR008011">
    <property type="entry name" value="Complex1_LYR_dom"/>
</dbReference>
<evidence type="ECO:0000256" key="5">
    <source>
        <dbReference type="ARBA" id="ARBA00022792"/>
    </source>
</evidence>
<evidence type="ECO:0000256" key="7">
    <source>
        <dbReference type="ARBA" id="ARBA00023128"/>
    </source>
</evidence>
<dbReference type="PDB" id="7B0N">
    <property type="method" value="EM"/>
    <property type="resolution" value="3.70 A"/>
    <property type="chains" value="W=1-124"/>
</dbReference>
<dbReference type="Proteomes" id="UP000256601">
    <property type="component" value="Unassembled WGS sequence"/>
</dbReference>
<dbReference type="EMDB" id="EMD-4872"/>
<evidence type="ECO:0007829" key="14">
    <source>
        <dbReference type="PDB" id="7B0N"/>
    </source>
</evidence>
<dbReference type="GO" id="GO:0045271">
    <property type="term" value="C:respiratory chain complex I"/>
    <property type="evidence" value="ECO:0007669"/>
    <property type="project" value="InterPro"/>
</dbReference>
<feature type="domain" description="Complex 1 LYR protein" evidence="9">
    <location>
        <begin position="23"/>
        <end position="84"/>
    </location>
</feature>
<dbReference type="EMDB" id="EMD-4874"/>
<evidence type="ECO:0000256" key="3">
    <source>
        <dbReference type="ARBA" id="ARBA00022448"/>
    </source>
</evidence>
<dbReference type="EMDB" id="EMD-10815"/>
<sequence length="124" mass="14758">MAIIATAFAETVKFSGSKQELQKRTLALYRQFLRGAPTFADLYEVQFSIPTIRTKIRQEFERHRFVDDLSIQNVLYAKGHMEYQECINFWKQQAQFLKYFPEEDDIQGRHQPSNFVDKFLKNRA</sequence>
<dbReference type="VEuPathDB" id="FungiDB:YALI1_A01824g"/>
<evidence type="ECO:0000256" key="8">
    <source>
        <dbReference type="ARBA" id="ARBA00023136"/>
    </source>
</evidence>
<dbReference type="EMDB" id="EMD-4873"/>
<dbReference type="RefSeq" id="XP_499651.2">
    <property type="nucleotide sequence ID" value="XM_499651.2"/>
</dbReference>
<dbReference type="eggNOG" id="KOG3426">
    <property type="taxonomic scope" value="Eukaryota"/>
</dbReference>
<dbReference type="GO" id="GO:0006979">
    <property type="term" value="P:response to oxidative stress"/>
    <property type="evidence" value="ECO:0007669"/>
    <property type="project" value="TreeGrafter"/>
</dbReference>
<dbReference type="AlphaFoldDB" id="A0A1D8N3C8"/>
<evidence type="ECO:0000313" key="12">
    <source>
        <dbReference type="Proteomes" id="UP000182444"/>
    </source>
</evidence>
<evidence type="ECO:0000256" key="4">
    <source>
        <dbReference type="ARBA" id="ARBA00022660"/>
    </source>
</evidence>
<proteinExistence type="evidence at protein level"/>
<keyword evidence="4" id="KW-0679">Respiratory chain</keyword>